<comment type="caution">
    <text evidence="7">The sequence shown here is derived from an EMBL/GenBank/DDBJ whole genome shotgun (WGS) entry which is preliminary data.</text>
</comment>
<keyword evidence="8" id="KW-1185">Reference proteome</keyword>
<feature type="transmembrane region" description="Helical" evidence="5">
    <location>
        <begin position="108"/>
        <end position="124"/>
    </location>
</feature>
<dbReference type="GO" id="GO:0008233">
    <property type="term" value="F:peptidase activity"/>
    <property type="evidence" value="ECO:0007669"/>
    <property type="project" value="UniProtKB-KW"/>
</dbReference>
<dbReference type="Pfam" id="PF01694">
    <property type="entry name" value="Rhomboid"/>
    <property type="match status" value="1"/>
</dbReference>
<evidence type="ECO:0000313" key="7">
    <source>
        <dbReference type="EMBL" id="MCV9388598.1"/>
    </source>
</evidence>
<keyword evidence="7" id="KW-0378">Hydrolase</keyword>
<sequence length="251" mass="30105">MEALKEKQEEKYNKRWVPYQWPWTDKYGNNITSIKEWLISRKFTVSYLVIAWTILAIFGYAARRNCDGPWEIQFMCEMTMWMEQFRTDFWHFLMTCFTTAWFHNDPQHIWFVTLFGFLFPVQSFEEQHGTWNTIKLYFASYLFIGLYTGSLFNFLQLYWPDTHFVSNGFNRTWMGGSVGIFAIIGSLSYFSSKKWFLWAMVTVFEVFNMTVIGNNVHISFIHISCASFGWVYSWVWDTYFLQKKKLATQTA</sequence>
<dbReference type="RefSeq" id="WP_264139477.1">
    <property type="nucleotide sequence ID" value="NZ_JAOYOD010000001.1"/>
</dbReference>
<gene>
    <name evidence="7" type="ORF">N7U62_18070</name>
</gene>
<keyword evidence="3 5" id="KW-1133">Transmembrane helix</keyword>
<feature type="transmembrane region" description="Helical" evidence="5">
    <location>
        <begin position="195"/>
        <end position="212"/>
    </location>
</feature>
<evidence type="ECO:0000259" key="6">
    <source>
        <dbReference type="Pfam" id="PF01694"/>
    </source>
</evidence>
<evidence type="ECO:0000256" key="2">
    <source>
        <dbReference type="ARBA" id="ARBA00022692"/>
    </source>
</evidence>
<dbReference type="Proteomes" id="UP001300692">
    <property type="component" value="Unassembled WGS sequence"/>
</dbReference>
<dbReference type="InterPro" id="IPR035952">
    <property type="entry name" value="Rhomboid-like_sf"/>
</dbReference>
<evidence type="ECO:0000256" key="4">
    <source>
        <dbReference type="ARBA" id="ARBA00023136"/>
    </source>
</evidence>
<organism evidence="7 8">
    <name type="scientific">Reichenbachiella ulvae</name>
    <dbReference type="NCBI Taxonomy" id="2980104"/>
    <lineage>
        <taxon>Bacteria</taxon>
        <taxon>Pseudomonadati</taxon>
        <taxon>Bacteroidota</taxon>
        <taxon>Cytophagia</taxon>
        <taxon>Cytophagales</taxon>
        <taxon>Reichenbachiellaceae</taxon>
        <taxon>Reichenbachiella</taxon>
    </lineage>
</organism>
<keyword evidence="4 5" id="KW-0472">Membrane</keyword>
<feature type="transmembrane region" description="Helical" evidence="5">
    <location>
        <begin position="218"/>
        <end position="236"/>
    </location>
</feature>
<feature type="domain" description="Peptidase S54 rhomboid" evidence="6">
    <location>
        <begin position="94"/>
        <end position="235"/>
    </location>
</feature>
<dbReference type="EMBL" id="JAOYOD010000001">
    <property type="protein sequence ID" value="MCV9388598.1"/>
    <property type="molecule type" value="Genomic_DNA"/>
</dbReference>
<keyword evidence="2 5" id="KW-0812">Transmembrane</keyword>
<feature type="transmembrane region" description="Helical" evidence="5">
    <location>
        <begin position="45"/>
        <end position="63"/>
    </location>
</feature>
<evidence type="ECO:0000313" key="8">
    <source>
        <dbReference type="Proteomes" id="UP001300692"/>
    </source>
</evidence>
<evidence type="ECO:0000256" key="1">
    <source>
        <dbReference type="ARBA" id="ARBA00004141"/>
    </source>
</evidence>
<accession>A0ABT3CYH1</accession>
<reference evidence="7 8" key="1">
    <citation type="submission" date="2022-10" db="EMBL/GenBank/DDBJ databases">
        <title>Comparative genomics and taxonomic characterization of three novel marine species of genus Reichenbachiella exhibiting antioxidant and polysaccharide degradation activities.</title>
        <authorList>
            <person name="Muhammad N."/>
            <person name="Lee Y.-J."/>
            <person name="Ko J."/>
            <person name="Kim S.-G."/>
        </authorList>
    </citation>
    <scope>NUCLEOTIDE SEQUENCE [LARGE SCALE GENOMIC DNA]</scope>
    <source>
        <strain evidence="7 8">ABR2-5</strain>
    </source>
</reference>
<protein>
    <submittedName>
        <fullName evidence="7">Rhomboid family intramembrane serine protease</fullName>
    </submittedName>
</protein>
<dbReference type="GO" id="GO:0006508">
    <property type="term" value="P:proteolysis"/>
    <property type="evidence" value="ECO:0007669"/>
    <property type="project" value="UniProtKB-KW"/>
</dbReference>
<dbReference type="SUPFAM" id="SSF144091">
    <property type="entry name" value="Rhomboid-like"/>
    <property type="match status" value="1"/>
</dbReference>
<keyword evidence="7" id="KW-0645">Protease</keyword>
<feature type="transmembrane region" description="Helical" evidence="5">
    <location>
        <begin position="171"/>
        <end position="190"/>
    </location>
</feature>
<name>A0ABT3CYH1_9BACT</name>
<comment type="subcellular location">
    <subcellularLocation>
        <location evidence="1">Membrane</location>
        <topology evidence="1">Multi-pass membrane protein</topology>
    </subcellularLocation>
</comment>
<dbReference type="InterPro" id="IPR022764">
    <property type="entry name" value="Peptidase_S54_rhomboid_dom"/>
</dbReference>
<evidence type="ECO:0000256" key="3">
    <source>
        <dbReference type="ARBA" id="ARBA00022989"/>
    </source>
</evidence>
<proteinExistence type="predicted"/>
<feature type="transmembrane region" description="Helical" evidence="5">
    <location>
        <begin position="136"/>
        <end position="159"/>
    </location>
</feature>
<evidence type="ECO:0000256" key="5">
    <source>
        <dbReference type="SAM" id="Phobius"/>
    </source>
</evidence>